<gene>
    <name evidence="1" type="ORF">A3I96_01215</name>
</gene>
<reference evidence="1 2" key="1">
    <citation type="journal article" date="2016" name="Nat. Commun.">
        <title>Thousands of microbial genomes shed light on interconnected biogeochemical processes in an aquifer system.</title>
        <authorList>
            <person name="Anantharaman K."/>
            <person name="Brown C.T."/>
            <person name="Hug L.A."/>
            <person name="Sharon I."/>
            <person name="Castelle C.J."/>
            <person name="Probst A.J."/>
            <person name="Thomas B.C."/>
            <person name="Singh A."/>
            <person name="Wilkins M.J."/>
            <person name="Karaoz U."/>
            <person name="Brodie E.L."/>
            <person name="Williams K.H."/>
            <person name="Hubbard S.S."/>
            <person name="Banfield J.F."/>
        </authorList>
    </citation>
    <scope>NUCLEOTIDE SEQUENCE [LARGE SCALE GENOMIC DNA]</scope>
</reference>
<evidence type="ECO:0000313" key="2">
    <source>
        <dbReference type="Proteomes" id="UP000177111"/>
    </source>
</evidence>
<name>A0A1F8H3C0_9BACT</name>
<proteinExistence type="predicted"/>
<dbReference type="AlphaFoldDB" id="A0A1F8H3C0"/>
<evidence type="ECO:0000313" key="1">
    <source>
        <dbReference type="EMBL" id="OGN31436.1"/>
    </source>
</evidence>
<protein>
    <submittedName>
        <fullName evidence="1">Uncharacterized protein</fullName>
    </submittedName>
</protein>
<accession>A0A1F8H3C0</accession>
<organism evidence="1 2">
    <name type="scientific">Candidatus Yanofskybacteria bacterium RIFCSPLOWO2_02_FULL_44_18</name>
    <dbReference type="NCBI Taxonomy" id="1802705"/>
    <lineage>
        <taxon>Bacteria</taxon>
        <taxon>Candidatus Yanofskyibacteriota</taxon>
    </lineage>
</organism>
<dbReference type="Proteomes" id="UP000177111">
    <property type="component" value="Unassembled WGS sequence"/>
</dbReference>
<comment type="caution">
    <text evidence="1">The sequence shown here is derived from an EMBL/GenBank/DDBJ whole genome shotgun (WGS) entry which is preliminary data.</text>
</comment>
<sequence>MRAMWARSGYPDTMLSNLQECRNQIDEYNRLKAEYDSCLYRMMNPTPYPTPILTPLPTATPYYDPCPEGWINLKSLNLCIKPATPTPIPLVTPTPTPTELFKDLFKNYSSTPAPKPKVTPKVTLTPKIRPTMSPSINPEPTATIEARKEALVSNNNTLTRVFNLFKKIKFW</sequence>
<dbReference type="EMBL" id="MGKT01000002">
    <property type="protein sequence ID" value="OGN31436.1"/>
    <property type="molecule type" value="Genomic_DNA"/>
</dbReference>